<keyword evidence="4" id="KW-0509">mRNA transport</keyword>
<evidence type="ECO:0000256" key="7">
    <source>
        <dbReference type="ARBA" id="ARBA00023132"/>
    </source>
</evidence>
<dbReference type="SUPFAM" id="SSF82215">
    <property type="entry name" value="C-terminal autoproteolytic domain of nucleoporin nup98"/>
    <property type="match status" value="1"/>
</dbReference>
<dbReference type="InterPro" id="IPR007230">
    <property type="entry name" value="Nup98_auto-Pept-S59_dom"/>
</dbReference>
<dbReference type="GO" id="GO:0000973">
    <property type="term" value="P:post-transcriptional tethering of RNA polymerase II gene DNA at nuclear periphery"/>
    <property type="evidence" value="ECO:0007669"/>
    <property type="project" value="TreeGrafter"/>
</dbReference>
<evidence type="ECO:0000256" key="9">
    <source>
        <dbReference type="SAM" id="MobiDB-lite"/>
    </source>
</evidence>
<sequence>MPIRSPVPRIQLGYTPAASKLRGFSATENGTSPLSLSLTNGKTGSLSLSRVDGQSALRTCTAADAFLRSASPALGSGARQSVKKLILDKKVEPADLFSKSGRGSPGRVTFSPALSQAARQTEVAREKEVASAAASSPPKEASSKAPNRFTAHTSTLLSFKDLVVGRVDFGEIHFLDPVDLTGLPKLGALLGELVRFDDKECCVYPDGDDADKPTPGSGLNVRARIVLVRCWSLDKATREPIKDEKDPRHVKHLKRLKSMKDTQFESFDIKEGKWTFTVDHF</sequence>
<dbReference type="PANTHER" id="PTHR23198:SF6">
    <property type="entry name" value="NUCLEAR PORE COMPLEX PROTEIN NUP98-NUP96"/>
    <property type="match status" value="1"/>
</dbReference>
<dbReference type="InParanoid" id="A0A0C3KSH9"/>
<dbReference type="GO" id="GO:0006405">
    <property type="term" value="P:RNA export from nucleus"/>
    <property type="evidence" value="ECO:0007669"/>
    <property type="project" value="TreeGrafter"/>
</dbReference>
<dbReference type="Pfam" id="PF04096">
    <property type="entry name" value="Nucleoporin2"/>
    <property type="match status" value="1"/>
</dbReference>
<dbReference type="Proteomes" id="UP000054217">
    <property type="component" value="Unassembled WGS sequence"/>
</dbReference>
<keyword evidence="7" id="KW-0906">Nuclear pore complex</keyword>
<reference evidence="11 12" key="1">
    <citation type="submission" date="2014-04" db="EMBL/GenBank/DDBJ databases">
        <authorList>
            <consortium name="DOE Joint Genome Institute"/>
            <person name="Kuo A."/>
            <person name="Kohler A."/>
            <person name="Costa M.D."/>
            <person name="Nagy L.G."/>
            <person name="Floudas D."/>
            <person name="Copeland A."/>
            <person name="Barry K.W."/>
            <person name="Cichocki N."/>
            <person name="Veneault-Fourrey C."/>
            <person name="LaButti K."/>
            <person name="Lindquist E.A."/>
            <person name="Lipzen A."/>
            <person name="Lundell T."/>
            <person name="Morin E."/>
            <person name="Murat C."/>
            <person name="Sun H."/>
            <person name="Tunlid A."/>
            <person name="Henrissat B."/>
            <person name="Grigoriev I.V."/>
            <person name="Hibbett D.S."/>
            <person name="Martin F."/>
            <person name="Nordberg H.P."/>
            <person name="Cantor M.N."/>
            <person name="Hua S.X."/>
        </authorList>
    </citation>
    <scope>NUCLEOTIDE SEQUENCE [LARGE SCALE GENOMIC DNA]</scope>
    <source>
        <strain evidence="11 12">Marx 270</strain>
    </source>
</reference>
<keyword evidence="12" id="KW-1185">Reference proteome</keyword>
<dbReference type="GO" id="GO:0034398">
    <property type="term" value="P:telomere tethering at nuclear periphery"/>
    <property type="evidence" value="ECO:0007669"/>
    <property type="project" value="TreeGrafter"/>
</dbReference>
<keyword evidence="5" id="KW-0653">Protein transport</keyword>
<dbReference type="InterPro" id="IPR037665">
    <property type="entry name" value="Nucleoporin_S59-like"/>
</dbReference>
<keyword evidence="3" id="KW-0813">Transport</keyword>
<feature type="compositionally biased region" description="Low complexity" evidence="9">
    <location>
        <begin position="130"/>
        <end position="146"/>
    </location>
</feature>
<evidence type="ECO:0000256" key="4">
    <source>
        <dbReference type="ARBA" id="ARBA00022816"/>
    </source>
</evidence>
<accession>A0A0C3KSH9</accession>
<keyword evidence="6" id="KW-0811">Translocation</keyword>
<dbReference type="GO" id="GO:0051028">
    <property type="term" value="P:mRNA transport"/>
    <property type="evidence" value="ECO:0007669"/>
    <property type="project" value="UniProtKB-KW"/>
</dbReference>
<dbReference type="PROSITE" id="PS51434">
    <property type="entry name" value="NUP_C"/>
    <property type="match status" value="1"/>
</dbReference>
<evidence type="ECO:0000313" key="11">
    <source>
        <dbReference type="EMBL" id="KIO12457.1"/>
    </source>
</evidence>
<evidence type="ECO:0000256" key="2">
    <source>
        <dbReference type="ARBA" id="ARBA00008926"/>
    </source>
</evidence>
<dbReference type="InterPro" id="IPR036903">
    <property type="entry name" value="Nup98_auto-Pept-S59_dom_sf"/>
</dbReference>
<gene>
    <name evidence="11" type="ORF">M404DRAFT_123692</name>
</gene>
<feature type="domain" description="Peptidase S59" evidence="10">
    <location>
        <begin position="134"/>
        <end position="281"/>
    </location>
</feature>
<dbReference type="GO" id="GO:0006606">
    <property type="term" value="P:protein import into nucleus"/>
    <property type="evidence" value="ECO:0007669"/>
    <property type="project" value="TreeGrafter"/>
</dbReference>
<comment type="subcellular location">
    <subcellularLocation>
        <location evidence="1">Nucleus</location>
        <location evidence="1">Nuclear pore complex</location>
    </subcellularLocation>
</comment>
<dbReference type="OrthoDB" id="3797628at2759"/>
<dbReference type="EMBL" id="KN831947">
    <property type="protein sequence ID" value="KIO12457.1"/>
    <property type="molecule type" value="Genomic_DNA"/>
</dbReference>
<evidence type="ECO:0000256" key="1">
    <source>
        <dbReference type="ARBA" id="ARBA00004567"/>
    </source>
</evidence>
<dbReference type="Gene3D" id="3.30.1610.10">
    <property type="entry name" value="Peptidase S59, nucleoporin"/>
    <property type="match status" value="1"/>
</dbReference>
<comment type="similarity">
    <text evidence="2">Belongs to the nucleoporin GLFG family.</text>
</comment>
<dbReference type="GO" id="GO:0008139">
    <property type="term" value="F:nuclear localization sequence binding"/>
    <property type="evidence" value="ECO:0007669"/>
    <property type="project" value="TreeGrafter"/>
</dbReference>
<dbReference type="HOGENOM" id="CLU_012204_0_0_1"/>
<dbReference type="GO" id="GO:0017056">
    <property type="term" value="F:structural constituent of nuclear pore"/>
    <property type="evidence" value="ECO:0007669"/>
    <property type="project" value="InterPro"/>
</dbReference>
<evidence type="ECO:0000256" key="5">
    <source>
        <dbReference type="ARBA" id="ARBA00022927"/>
    </source>
</evidence>
<evidence type="ECO:0000259" key="10">
    <source>
        <dbReference type="PROSITE" id="PS51434"/>
    </source>
</evidence>
<evidence type="ECO:0000313" key="12">
    <source>
        <dbReference type="Proteomes" id="UP000054217"/>
    </source>
</evidence>
<dbReference type="GO" id="GO:0003723">
    <property type="term" value="F:RNA binding"/>
    <property type="evidence" value="ECO:0007669"/>
    <property type="project" value="TreeGrafter"/>
</dbReference>
<dbReference type="PANTHER" id="PTHR23198">
    <property type="entry name" value="NUCLEOPORIN"/>
    <property type="match status" value="1"/>
</dbReference>
<evidence type="ECO:0000256" key="3">
    <source>
        <dbReference type="ARBA" id="ARBA00022448"/>
    </source>
</evidence>
<reference evidence="12" key="2">
    <citation type="submission" date="2015-01" db="EMBL/GenBank/DDBJ databases">
        <title>Evolutionary Origins and Diversification of the Mycorrhizal Mutualists.</title>
        <authorList>
            <consortium name="DOE Joint Genome Institute"/>
            <consortium name="Mycorrhizal Genomics Consortium"/>
            <person name="Kohler A."/>
            <person name="Kuo A."/>
            <person name="Nagy L.G."/>
            <person name="Floudas D."/>
            <person name="Copeland A."/>
            <person name="Barry K.W."/>
            <person name="Cichocki N."/>
            <person name="Veneault-Fourrey C."/>
            <person name="LaButti K."/>
            <person name="Lindquist E.A."/>
            <person name="Lipzen A."/>
            <person name="Lundell T."/>
            <person name="Morin E."/>
            <person name="Murat C."/>
            <person name="Riley R."/>
            <person name="Ohm R."/>
            <person name="Sun H."/>
            <person name="Tunlid A."/>
            <person name="Henrissat B."/>
            <person name="Grigoriev I.V."/>
            <person name="Hibbett D.S."/>
            <person name="Martin F."/>
        </authorList>
    </citation>
    <scope>NUCLEOTIDE SEQUENCE [LARGE SCALE GENOMIC DNA]</scope>
    <source>
        <strain evidence="12">Marx 270</strain>
    </source>
</reference>
<dbReference type="AlphaFoldDB" id="A0A0C3KSH9"/>
<protein>
    <recommendedName>
        <fullName evidence="10">Peptidase S59 domain-containing protein</fullName>
    </recommendedName>
</protein>
<dbReference type="GO" id="GO:0044614">
    <property type="term" value="C:nuclear pore cytoplasmic filaments"/>
    <property type="evidence" value="ECO:0007669"/>
    <property type="project" value="TreeGrafter"/>
</dbReference>
<evidence type="ECO:0000256" key="6">
    <source>
        <dbReference type="ARBA" id="ARBA00023010"/>
    </source>
</evidence>
<organism evidence="11 12">
    <name type="scientific">Pisolithus tinctorius Marx 270</name>
    <dbReference type="NCBI Taxonomy" id="870435"/>
    <lineage>
        <taxon>Eukaryota</taxon>
        <taxon>Fungi</taxon>
        <taxon>Dikarya</taxon>
        <taxon>Basidiomycota</taxon>
        <taxon>Agaricomycotina</taxon>
        <taxon>Agaricomycetes</taxon>
        <taxon>Agaricomycetidae</taxon>
        <taxon>Boletales</taxon>
        <taxon>Sclerodermatineae</taxon>
        <taxon>Pisolithaceae</taxon>
        <taxon>Pisolithus</taxon>
    </lineage>
</organism>
<feature type="region of interest" description="Disordered" evidence="9">
    <location>
        <begin position="126"/>
        <end position="147"/>
    </location>
</feature>
<dbReference type="STRING" id="870435.A0A0C3KSH9"/>
<proteinExistence type="inferred from homology"/>
<evidence type="ECO:0000256" key="8">
    <source>
        <dbReference type="ARBA" id="ARBA00023242"/>
    </source>
</evidence>
<keyword evidence="8" id="KW-0539">Nucleus</keyword>
<name>A0A0C3KSH9_PISTI</name>